<organism evidence="1 2">
    <name type="scientific">Popillia japonica</name>
    <name type="common">Japanese beetle</name>
    <dbReference type="NCBI Taxonomy" id="7064"/>
    <lineage>
        <taxon>Eukaryota</taxon>
        <taxon>Metazoa</taxon>
        <taxon>Ecdysozoa</taxon>
        <taxon>Arthropoda</taxon>
        <taxon>Hexapoda</taxon>
        <taxon>Insecta</taxon>
        <taxon>Pterygota</taxon>
        <taxon>Neoptera</taxon>
        <taxon>Endopterygota</taxon>
        <taxon>Coleoptera</taxon>
        <taxon>Polyphaga</taxon>
        <taxon>Scarabaeiformia</taxon>
        <taxon>Scarabaeidae</taxon>
        <taxon>Rutelinae</taxon>
        <taxon>Popillia</taxon>
    </lineage>
</organism>
<protein>
    <submittedName>
        <fullName evidence="1">Uncharacterized protein</fullName>
    </submittedName>
</protein>
<sequence>MLEEEKSFQNLTKIIDVQWPSDMFTNTKLLNWSPTSINFEGDMAILLDPAKAETNGSLKKLSARHPAVLDMVRKNEGQIDYLASTTATKRRNQEVEEKTTSVYILPLQVNTDGINNIQEAYNVLSILPLQVNTDGINNIQEAYNVLRELKGIYKGHPLGRLNIMLSDGLDQQYMIYKGHPLGRLNIMLSDGLDQQYM</sequence>
<comment type="caution">
    <text evidence="1">The sequence shown here is derived from an EMBL/GenBank/DDBJ whole genome shotgun (WGS) entry which is preliminary data.</text>
</comment>
<gene>
    <name evidence="1" type="ORF">QE152_g7657</name>
</gene>
<evidence type="ECO:0000313" key="2">
    <source>
        <dbReference type="Proteomes" id="UP001458880"/>
    </source>
</evidence>
<dbReference type="AlphaFoldDB" id="A0AAW1ME94"/>
<reference evidence="1 2" key="1">
    <citation type="journal article" date="2024" name="BMC Genomics">
        <title>De novo assembly and annotation of Popillia japonica's genome with initial clues to its potential as an invasive pest.</title>
        <authorList>
            <person name="Cucini C."/>
            <person name="Boschi S."/>
            <person name="Funari R."/>
            <person name="Cardaioli E."/>
            <person name="Iannotti N."/>
            <person name="Marturano G."/>
            <person name="Paoli F."/>
            <person name="Bruttini M."/>
            <person name="Carapelli A."/>
            <person name="Frati F."/>
            <person name="Nardi F."/>
        </authorList>
    </citation>
    <scope>NUCLEOTIDE SEQUENCE [LARGE SCALE GENOMIC DNA]</scope>
    <source>
        <strain evidence="1">DMR45628</strain>
    </source>
</reference>
<dbReference type="Proteomes" id="UP001458880">
    <property type="component" value="Unassembled WGS sequence"/>
</dbReference>
<proteinExistence type="predicted"/>
<keyword evidence="2" id="KW-1185">Reference proteome</keyword>
<accession>A0AAW1ME94</accession>
<dbReference type="EMBL" id="JASPKY010000056">
    <property type="protein sequence ID" value="KAK9744560.1"/>
    <property type="molecule type" value="Genomic_DNA"/>
</dbReference>
<name>A0AAW1ME94_POPJA</name>
<evidence type="ECO:0000313" key="1">
    <source>
        <dbReference type="EMBL" id="KAK9744560.1"/>
    </source>
</evidence>